<evidence type="ECO:0008006" key="5">
    <source>
        <dbReference type="Google" id="ProtNLM"/>
    </source>
</evidence>
<dbReference type="NCBIfam" id="TIGR01175">
    <property type="entry name" value="pilM"/>
    <property type="match status" value="1"/>
</dbReference>
<dbReference type="InterPro" id="IPR005883">
    <property type="entry name" value="PilM"/>
</dbReference>
<feature type="transmembrane region" description="Helical" evidence="2">
    <location>
        <begin position="364"/>
        <end position="385"/>
    </location>
</feature>
<comment type="caution">
    <text evidence="3">The sequence shown here is derived from an EMBL/GenBank/DDBJ whole genome shotgun (WGS) entry which is preliminary data.</text>
</comment>
<dbReference type="AlphaFoldDB" id="A0AAI9K674"/>
<feature type="coiled-coil region" evidence="1">
    <location>
        <begin position="387"/>
        <end position="427"/>
    </location>
</feature>
<sequence>MASNNKVLTIDITNESITIVEVTPSNKKQSTIHNAIIFETPEDAYEDGVIRDKERIAEAIKSQLSANGITNKNAIFVLTSTKIVNREVLVPFVKENKIKGIINANSSEYFPVNIEDYVVSHTVLETVTDEENNKQLRVLAVAAPENMVRSYYDLAAMAGLKVVALDYIGNAMLQLIKTQTTEAMTTMVIQLGSESTVLNIVKGDTLLLQRTVPYGTNVVVNEVMDAKGVDATTAMTLLQNERLLTVDFDDNAITGAFRYLINNIGRVMDFFTSKNPDKPIDDVFLTGDGALIKGIDGLFKVQLNVSTRVMDTLYNIKFDPKIDLKIYNPVYLMVPIGAAFDPMGFELGETGSKGGASSVDTTPLVIAFIIIAVIVAGGVTAYSFIAKNKAQSKLDQVNRDIDSIKDIEQIVQDYEDAESVYMDAQNMYSYTENLNENVGTLIAELEDKMPKGISLTAFDSSSTEVSFTGNTKSYEDIAAFAINLKDIECIDNSFVQSVTENVDKQSGDTTYDFTVTCIYKDVNADDTETSTDEVSVN</sequence>
<dbReference type="Gene3D" id="3.30.420.40">
    <property type="match status" value="2"/>
</dbReference>
<dbReference type="InterPro" id="IPR043129">
    <property type="entry name" value="ATPase_NBD"/>
</dbReference>
<dbReference type="PANTHER" id="PTHR32432">
    <property type="entry name" value="CELL DIVISION PROTEIN FTSA-RELATED"/>
    <property type="match status" value="1"/>
</dbReference>
<dbReference type="Pfam" id="PF05137">
    <property type="entry name" value="PilN"/>
    <property type="match status" value="1"/>
</dbReference>
<organism evidence="3 4">
    <name type="scientific">Coprococcus eutactus</name>
    <dbReference type="NCBI Taxonomy" id="33043"/>
    <lineage>
        <taxon>Bacteria</taxon>
        <taxon>Bacillati</taxon>
        <taxon>Bacillota</taxon>
        <taxon>Clostridia</taxon>
        <taxon>Lachnospirales</taxon>
        <taxon>Lachnospiraceae</taxon>
        <taxon>Coprococcus</taxon>
    </lineage>
</organism>
<dbReference type="RefSeq" id="WP_055144042.1">
    <property type="nucleotide sequence ID" value="NZ_BLYL01000005.1"/>
</dbReference>
<dbReference type="InterPro" id="IPR050696">
    <property type="entry name" value="FtsA/MreB"/>
</dbReference>
<keyword evidence="2" id="KW-0812">Transmembrane</keyword>
<accession>A0AAI9K674</accession>
<evidence type="ECO:0000256" key="2">
    <source>
        <dbReference type="SAM" id="Phobius"/>
    </source>
</evidence>
<dbReference type="Gene3D" id="3.30.1490.300">
    <property type="match status" value="1"/>
</dbReference>
<dbReference type="PANTHER" id="PTHR32432:SF3">
    <property type="entry name" value="ETHANOLAMINE UTILIZATION PROTEIN EUTJ"/>
    <property type="match status" value="1"/>
</dbReference>
<name>A0AAI9K674_9FIRM</name>
<keyword evidence="2" id="KW-0472">Membrane</keyword>
<gene>
    <name evidence="3" type="ORF">COEU31_11670</name>
</gene>
<keyword evidence="1" id="KW-0175">Coiled coil</keyword>
<dbReference type="Proteomes" id="UP000660047">
    <property type="component" value="Unassembled WGS sequence"/>
</dbReference>
<dbReference type="SUPFAM" id="SSF53067">
    <property type="entry name" value="Actin-like ATPase domain"/>
    <property type="match status" value="1"/>
</dbReference>
<reference evidence="3" key="1">
    <citation type="submission" date="2020-06" db="EMBL/GenBank/DDBJ databases">
        <title>Characterization of fructooligosaccharide metabolism and fructooligosaccharide-degrading enzymes in human commensal butyrate producers.</title>
        <authorList>
            <person name="Tanno H."/>
            <person name="Fujii T."/>
            <person name="Hirano K."/>
            <person name="Maeno S."/>
            <person name="Tonozuka T."/>
            <person name="Sakamoto M."/>
            <person name="Ohkuma M."/>
            <person name="Tochio T."/>
            <person name="Endo A."/>
        </authorList>
    </citation>
    <scope>NUCLEOTIDE SEQUENCE</scope>
    <source>
        <strain evidence="3">JCM 31265</strain>
    </source>
</reference>
<protein>
    <recommendedName>
        <fullName evidence="5">Type IV pilus assembly protein PilM</fullName>
    </recommendedName>
</protein>
<evidence type="ECO:0000313" key="3">
    <source>
        <dbReference type="EMBL" id="GFO94121.1"/>
    </source>
</evidence>
<evidence type="ECO:0000313" key="4">
    <source>
        <dbReference type="Proteomes" id="UP000660047"/>
    </source>
</evidence>
<proteinExistence type="predicted"/>
<dbReference type="InterPro" id="IPR007813">
    <property type="entry name" value="PilN"/>
</dbReference>
<dbReference type="EMBL" id="BLYL01000005">
    <property type="protein sequence ID" value="GFO94121.1"/>
    <property type="molecule type" value="Genomic_DNA"/>
</dbReference>
<dbReference type="CDD" id="cd24049">
    <property type="entry name" value="ASKHA_NBD_PilM"/>
    <property type="match status" value="1"/>
</dbReference>
<dbReference type="Pfam" id="PF11104">
    <property type="entry name" value="PilM_2"/>
    <property type="match status" value="1"/>
</dbReference>
<keyword evidence="2" id="KW-1133">Transmembrane helix</keyword>
<evidence type="ECO:0000256" key="1">
    <source>
        <dbReference type="SAM" id="Coils"/>
    </source>
</evidence>